<keyword evidence="5" id="KW-0274">FAD</keyword>
<dbReference type="GO" id="GO:0004657">
    <property type="term" value="F:proline dehydrogenase activity"/>
    <property type="evidence" value="ECO:0007669"/>
    <property type="project" value="UniProtKB-EC"/>
</dbReference>
<dbReference type="InterPro" id="IPR029041">
    <property type="entry name" value="FAD-linked_oxidoreductase-like"/>
</dbReference>
<comment type="similarity">
    <text evidence="1 5">Belongs to the proline oxidase family.</text>
</comment>
<evidence type="ECO:0000313" key="9">
    <source>
        <dbReference type="Proteomes" id="UP001386955"/>
    </source>
</evidence>
<dbReference type="Gene3D" id="3.20.20.220">
    <property type="match status" value="1"/>
</dbReference>
<feature type="coiled-coil region" evidence="6">
    <location>
        <begin position="571"/>
        <end position="605"/>
    </location>
</feature>
<accession>A0AAN9RLK1</accession>
<name>A0AAN9RLK1_PSOTE</name>
<keyword evidence="3 5" id="KW-0560">Oxidoreductase</keyword>
<evidence type="ECO:0000313" key="8">
    <source>
        <dbReference type="EMBL" id="KAK7381155.1"/>
    </source>
</evidence>
<dbReference type="GO" id="GO:0005739">
    <property type="term" value="C:mitochondrion"/>
    <property type="evidence" value="ECO:0007669"/>
    <property type="project" value="TreeGrafter"/>
</dbReference>
<reference evidence="8 9" key="1">
    <citation type="submission" date="2024-01" db="EMBL/GenBank/DDBJ databases">
        <title>The genomes of 5 underutilized Papilionoideae crops provide insights into root nodulation and disease resistanc.</title>
        <authorList>
            <person name="Jiang F."/>
        </authorList>
    </citation>
    <scope>NUCLEOTIDE SEQUENCE [LARGE SCALE GENOMIC DNA]</scope>
    <source>
        <strain evidence="8">DUOXIRENSHENG_FW03</strain>
        <tissue evidence="8">Leaves</tissue>
    </source>
</reference>
<dbReference type="PANTHER" id="PTHR13914">
    <property type="entry name" value="PROLINE OXIDASE"/>
    <property type="match status" value="1"/>
</dbReference>
<feature type="domain" description="Proline dehydrogenase" evidence="7">
    <location>
        <begin position="194"/>
        <end position="523"/>
    </location>
</feature>
<dbReference type="EC" id="1.5.5.2" evidence="2 5"/>
<evidence type="ECO:0000256" key="4">
    <source>
        <dbReference type="ARBA" id="ARBA00023062"/>
    </source>
</evidence>
<keyword evidence="5" id="KW-0285">Flavoprotein</keyword>
<comment type="cofactor">
    <cofactor evidence="5">
        <name>FAD</name>
        <dbReference type="ChEBI" id="CHEBI:57692"/>
    </cofactor>
</comment>
<dbReference type="Proteomes" id="UP001386955">
    <property type="component" value="Unassembled WGS sequence"/>
</dbReference>
<evidence type="ECO:0000256" key="6">
    <source>
        <dbReference type="SAM" id="Coils"/>
    </source>
</evidence>
<keyword evidence="6" id="KW-0175">Coiled coil</keyword>
<dbReference type="EMBL" id="JAYMYS010000009">
    <property type="protein sequence ID" value="KAK7381155.1"/>
    <property type="molecule type" value="Genomic_DNA"/>
</dbReference>
<gene>
    <name evidence="8" type="ORF">VNO78_33681</name>
</gene>
<comment type="catalytic activity">
    <reaction evidence="5">
        <text>L-proline + a quinone = (S)-1-pyrroline-5-carboxylate + a quinol + H(+)</text>
        <dbReference type="Rhea" id="RHEA:23784"/>
        <dbReference type="ChEBI" id="CHEBI:15378"/>
        <dbReference type="ChEBI" id="CHEBI:17388"/>
        <dbReference type="ChEBI" id="CHEBI:24646"/>
        <dbReference type="ChEBI" id="CHEBI:60039"/>
        <dbReference type="ChEBI" id="CHEBI:132124"/>
        <dbReference type="EC" id="1.5.5.2"/>
    </reaction>
</comment>
<evidence type="ECO:0000256" key="5">
    <source>
        <dbReference type="RuleBase" id="RU364054"/>
    </source>
</evidence>
<dbReference type="SUPFAM" id="SSF51730">
    <property type="entry name" value="FAD-linked oxidoreductase"/>
    <property type="match status" value="1"/>
</dbReference>
<dbReference type="Pfam" id="PF01619">
    <property type="entry name" value="Pro_dh"/>
    <property type="match status" value="1"/>
</dbReference>
<organism evidence="8 9">
    <name type="scientific">Psophocarpus tetragonolobus</name>
    <name type="common">Winged bean</name>
    <name type="synonym">Dolichos tetragonolobus</name>
    <dbReference type="NCBI Taxonomy" id="3891"/>
    <lineage>
        <taxon>Eukaryota</taxon>
        <taxon>Viridiplantae</taxon>
        <taxon>Streptophyta</taxon>
        <taxon>Embryophyta</taxon>
        <taxon>Tracheophyta</taxon>
        <taxon>Spermatophyta</taxon>
        <taxon>Magnoliopsida</taxon>
        <taxon>eudicotyledons</taxon>
        <taxon>Gunneridae</taxon>
        <taxon>Pentapetalae</taxon>
        <taxon>rosids</taxon>
        <taxon>fabids</taxon>
        <taxon>Fabales</taxon>
        <taxon>Fabaceae</taxon>
        <taxon>Papilionoideae</taxon>
        <taxon>50 kb inversion clade</taxon>
        <taxon>NPAAA clade</taxon>
        <taxon>indigoferoid/millettioid clade</taxon>
        <taxon>Phaseoleae</taxon>
        <taxon>Psophocarpus</taxon>
    </lineage>
</organism>
<evidence type="ECO:0000256" key="2">
    <source>
        <dbReference type="ARBA" id="ARBA00012695"/>
    </source>
</evidence>
<keyword evidence="4 5" id="KW-0642">Proline metabolism</keyword>
<evidence type="ECO:0000256" key="3">
    <source>
        <dbReference type="ARBA" id="ARBA00023002"/>
    </source>
</evidence>
<dbReference type="PANTHER" id="PTHR13914:SF0">
    <property type="entry name" value="PROLINE DEHYDROGENASE 1, MITOCHONDRIAL"/>
    <property type="match status" value="1"/>
</dbReference>
<dbReference type="GO" id="GO:0010133">
    <property type="term" value="P:L-proline catabolic process to L-glutamate"/>
    <property type="evidence" value="ECO:0007669"/>
    <property type="project" value="TreeGrafter"/>
</dbReference>
<dbReference type="GO" id="GO:0071949">
    <property type="term" value="F:FAD binding"/>
    <property type="evidence" value="ECO:0007669"/>
    <property type="project" value="TreeGrafter"/>
</dbReference>
<keyword evidence="9" id="KW-1185">Reference proteome</keyword>
<protein>
    <recommendedName>
        <fullName evidence="2 5">Proline dehydrogenase</fullName>
        <ecNumber evidence="2 5">1.5.5.2</ecNumber>
    </recommendedName>
</protein>
<evidence type="ECO:0000259" key="7">
    <source>
        <dbReference type="Pfam" id="PF01619"/>
    </source>
</evidence>
<dbReference type="InterPro" id="IPR015659">
    <property type="entry name" value="Proline_oxidase"/>
</dbReference>
<comment type="function">
    <text evidence="5">Converts proline to delta-1-pyrroline-5-carboxylate.</text>
</comment>
<sequence>MAARVISTRFLTSLHYNTSTKLLNTTSHSSFSRAIAPSSHFEKLPFCGIADADISSASANDDVSSSASTKVDISSSTSVDANILLSASTKADVSSSVFVGNADILSASTTTKTILNLEDGKQLFSSVLTGQLLRSSAVLHVTAVKPVVDVGIWMMKLKAFQSGVLKDLVMTTTRETFYSQFCAGEDAVAGGRSIRALNSTGLRGMLAYGVEDAHDNEGCDQNLQGFLHTVDVCKTLPPSSVSFVIVKITAVCPMVLLERVSDLLRWQQKDPSFILPWKQDCFPIFSESSPLYHTQTRPEPLTPQEESDLQLANKRLLELCQKCEKANLPLLVDAEHTTVQPAIDYFTYSSAIMHNKDNNPIVFGTIQTYLKDAKERLFLTTKAAEKMGIPMGFKLVRGAYMSIESKLAESFGYPSPIHNTIQDTHNCFNDCSSFMLERIAKGNASVVLATHNIESGKLAVRKAHELGVGKVNNKLGFAQLYGMSDALSFGLSNAGFQVSKYMPFGPVEMVMPYLLRRAEENRGLLAASGFDRQLMRYLQRKMDFCVGFGTGFASQVGQSIVIPISKQLGYVFHYKRNINKLKSELEKLEDKKNKIQEIVEEDRKNGHQIVPKAEEWLCNVATTEKELQHFFNDELNKNVCLVGYCPNLVSRRSLSKKAKKWHACVIKLMEEKFDIISHPAPLPKQKPSFIDDIKVSINMRDLHKLPKLKAVKYRIPMFGVRVNMFN</sequence>
<evidence type="ECO:0000256" key="1">
    <source>
        <dbReference type="ARBA" id="ARBA00005869"/>
    </source>
</evidence>
<dbReference type="InterPro" id="IPR002872">
    <property type="entry name" value="Proline_DH_dom"/>
</dbReference>
<proteinExistence type="inferred from homology"/>
<dbReference type="AlphaFoldDB" id="A0AAN9RLK1"/>
<comment type="caution">
    <text evidence="8">The sequence shown here is derived from an EMBL/GenBank/DDBJ whole genome shotgun (WGS) entry which is preliminary data.</text>
</comment>